<gene>
    <name evidence="7" type="ORF">C5F44_03535</name>
</gene>
<organism evidence="7 8">
    <name type="scientific">Fuscovulum blasticum DSM 2131</name>
    <dbReference type="NCBI Taxonomy" id="1188250"/>
    <lineage>
        <taxon>Bacteria</taxon>
        <taxon>Pseudomonadati</taxon>
        <taxon>Pseudomonadota</taxon>
        <taxon>Alphaproteobacteria</taxon>
        <taxon>Rhodobacterales</taxon>
        <taxon>Paracoccaceae</taxon>
        <taxon>Pseudogemmobacter</taxon>
    </lineage>
</organism>
<dbReference type="PANTHER" id="PTHR42978:SF2">
    <property type="entry name" value="102 KBASES UNSTABLE REGION: FROM 1 TO 119443"/>
    <property type="match status" value="1"/>
</dbReference>
<evidence type="ECO:0000256" key="3">
    <source>
        <dbReference type="ARBA" id="ARBA00022723"/>
    </source>
</evidence>
<dbReference type="RefSeq" id="WP_107672113.1">
    <property type="nucleotide sequence ID" value="NZ_PZKE01000002.1"/>
</dbReference>
<accession>A0A2T4JDW3</accession>
<dbReference type="PANTHER" id="PTHR42978">
    <property type="entry name" value="QUORUM-QUENCHING LACTONASE YTNP-RELATED-RELATED"/>
    <property type="match status" value="1"/>
</dbReference>
<protein>
    <submittedName>
        <fullName evidence="7">MBL fold metallo-hydrolase</fullName>
    </submittedName>
</protein>
<name>A0A2T4JDW3_FUSBL</name>
<evidence type="ECO:0000313" key="8">
    <source>
        <dbReference type="Proteomes" id="UP000241362"/>
    </source>
</evidence>
<comment type="caution">
    <text evidence="7">The sequence shown here is derived from an EMBL/GenBank/DDBJ whole genome shotgun (WGS) entry which is preliminary data.</text>
</comment>
<evidence type="ECO:0000256" key="5">
    <source>
        <dbReference type="ARBA" id="ARBA00022833"/>
    </source>
</evidence>
<dbReference type="InterPro" id="IPR051013">
    <property type="entry name" value="MBL_superfamily_lactonases"/>
</dbReference>
<feature type="domain" description="Metallo-beta-lactamase" evidence="6">
    <location>
        <begin position="31"/>
        <end position="260"/>
    </location>
</feature>
<evidence type="ECO:0000256" key="2">
    <source>
        <dbReference type="ARBA" id="ARBA00007749"/>
    </source>
</evidence>
<keyword evidence="3" id="KW-0479">Metal-binding</keyword>
<comment type="cofactor">
    <cofactor evidence="1">
        <name>Zn(2+)</name>
        <dbReference type="ChEBI" id="CHEBI:29105"/>
    </cofactor>
</comment>
<evidence type="ECO:0000256" key="4">
    <source>
        <dbReference type="ARBA" id="ARBA00022801"/>
    </source>
</evidence>
<dbReference type="EMBL" id="PZKE01000002">
    <property type="protein sequence ID" value="PTE16105.1"/>
    <property type="molecule type" value="Genomic_DNA"/>
</dbReference>
<keyword evidence="5" id="KW-0862">Zinc</keyword>
<comment type="similarity">
    <text evidence="2">Belongs to the metallo-beta-lactamase superfamily.</text>
</comment>
<evidence type="ECO:0000256" key="1">
    <source>
        <dbReference type="ARBA" id="ARBA00001947"/>
    </source>
</evidence>
<dbReference type="SUPFAM" id="SSF56281">
    <property type="entry name" value="Metallo-hydrolase/oxidoreductase"/>
    <property type="match status" value="1"/>
</dbReference>
<dbReference type="Pfam" id="PF00753">
    <property type="entry name" value="Lactamase_B"/>
    <property type="match status" value="1"/>
</dbReference>
<proteinExistence type="inferred from homology"/>
<dbReference type="InterPro" id="IPR001279">
    <property type="entry name" value="Metallo-B-lactamas"/>
</dbReference>
<reference evidence="7 8" key="1">
    <citation type="submission" date="2018-03" db="EMBL/GenBank/DDBJ databases">
        <title>Rhodobacter blasticus.</title>
        <authorList>
            <person name="Meyer T.E."/>
            <person name="Miller S."/>
            <person name="Lodha T."/>
            <person name="Gandham S."/>
            <person name="Chintalapati S."/>
            <person name="Chintalapati V.R."/>
        </authorList>
    </citation>
    <scope>NUCLEOTIDE SEQUENCE [LARGE SCALE GENOMIC DNA]</scope>
    <source>
        <strain evidence="7 8">DSM 2131</strain>
    </source>
</reference>
<dbReference type="Proteomes" id="UP000241362">
    <property type="component" value="Unassembled WGS sequence"/>
</dbReference>
<dbReference type="GO" id="GO:0016787">
    <property type="term" value="F:hydrolase activity"/>
    <property type="evidence" value="ECO:0007669"/>
    <property type="project" value="UniProtKB-KW"/>
</dbReference>
<dbReference type="GO" id="GO:0046872">
    <property type="term" value="F:metal ion binding"/>
    <property type="evidence" value="ECO:0007669"/>
    <property type="project" value="UniProtKB-KW"/>
</dbReference>
<dbReference type="AlphaFoldDB" id="A0A2T4JDW3"/>
<keyword evidence="4 7" id="KW-0378">Hydrolase</keyword>
<evidence type="ECO:0000259" key="6">
    <source>
        <dbReference type="SMART" id="SM00849"/>
    </source>
</evidence>
<evidence type="ECO:0000313" key="7">
    <source>
        <dbReference type="EMBL" id="PTE16105.1"/>
    </source>
</evidence>
<dbReference type="InterPro" id="IPR036866">
    <property type="entry name" value="RibonucZ/Hydroxyglut_hydro"/>
</dbReference>
<dbReference type="SMART" id="SM00849">
    <property type="entry name" value="Lactamase_B"/>
    <property type="match status" value="1"/>
</dbReference>
<dbReference type="Gene3D" id="3.60.15.10">
    <property type="entry name" value="Ribonuclease Z/Hydroxyacylglutathione hydrolase-like"/>
    <property type="match status" value="1"/>
</dbReference>
<keyword evidence="8" id="KW-1185">Reference proteome</keyword>
<sequence>MKPVFPNSATVTVNGRLVLRKAPPGRVVLKVRYGVLVHPVHGPVLIDTGYGPQVTAAPGRSLTLRLYSTVLRPMLVEDQAPQAVLARMGFTPADVRLVILTHLHADHVARLDEFPQARILTRRAVLAATLGRSRFANLHRGIFPELLPPGLMDRCTDIDSLPRVAAPLGLPDGSDLFGDGSVLAMDLPGHAEGHFGLCFPHLAPPLLYACDVQWRVQALEPGRAPGYPARAVAEDRAAWEVTTAQVAAFARAGGQVVLCHQPEDTPFDLPAVAR</sequence>